<dbReference type="PANTHER" id="PTHR30290">
    <property type="entry name" value="PERIPLASMIC BINDING COMPONENT OF ABC TRANSPORTER"/>
    <property type="match status" value="1"/>
</dbReference>
<feature type="chain" id="PRO_5046939575" evidence="1">
    <location>
        <begin position="22"/>
        <end position="537"/>
    </location>
</feature>
<dbReference type="Pfam" id="PF00496">
    <property type="entry name" value="SBP_bac_5"/>
    <property type="match status" value="1"/>
</dbReference>
<sequence>MHTFKRVAGALAALSLAAGSAACSPREGREPESEPIAGYQVAGELRTTNAGSLEGASLQAQKLAGRLYPGVYVPGPEGQRIPNTDLVSTQALPGTESRVIYTLSEDAVFSDGTPVTCADYLLAFTAGTNPELFGSHMPLFDDTADLQCTPGSKEFTLVFEEGRGARWRGLFEGGTVLPAHAVAAKLGMTVEDLVAALQSEELAQLRPIAEVWRTGFDLDQFDPELQVSFGPYVIDSVGEHGEVTLKANEFYYGDAPVERELVVWPGSVDTHTLAEEGVLMVGDLRDASQPWYDPNAEGNRLDVDTSVGVLTEVLTFPEVGTWSYQANRKALSRCVDPRAVAAASSNAAGIEVPAAPYHVIRHDDPLAKRVSEAAEANMDVDTAAASALAGMEVRVGYPYPDARYAAMVESMRASCEPAGVTIVDVAGEGKTLADLPRTEIGEWGEEVVTEGTADAILRPIDPMVEYPAANNRPQDLDIIRSQEHFLWNVLPSIPLTAQPVTFAIARNVSNVVPYTGLTGIGWNMNRWQFNTDVVNAR</sequence>
<keyword evidence="4" id="KW-1185">Reference proteome</keyword>
<feature type="domain" description="Solute-binding protein family 5" evidence="2">
    <location>
        <begin position="99"/>
        <end position="420"/>
    </location>
</feature>
<dbReference type="InterPro" id="IPR039424">
    <property type="entry name" value="SBP_5"/>
</dbReference>
<proteinExistence type="predicted"/>
<protein>
    <submittedName>
        <fullName evidence="3">ABC transporter substrate-binding protein</fullName>
    </submittedName>
</protein>
<accession>A0ABT1FZJ5</accession>
<dbReference type="PROSITE" id="PS51257">
    <property type="entry name" value="PROKAR_LIPOPROTEIN"/>
    <property type="match status" value="1"/>
</dbReference>
<dbReference type="PANTHER" id="PTHR30290:SF65">
    <property type="entry name" value="MONOACYL PHOSPHATIDYLINOSITOL TETRAMANNOSIDE-BINDING PROTEIN LPQW-RELATED"/>
    <property type="match status" value="1"/>
</dbReference>
<keyword evidence="1" id="KW-0732">Signal</keyword>
<dbReference type="Gene3D" id="3.40.190.10">
    <property type="entry name" value="Periplasmic binding protein-like II"/>
    <property type="match status" value="1"/>
</dbReference>
<feature type="signal peptide" evidence="1">
    <location>
        <begin position="1"/>
        <end position="21"/>
    </location>
</feature>
<organism evidence="3 4">
    <name type="scientific">Corynebacterium stercoris</name>
    <dbReference type="NCBI Taxonomy" id="2943490"/>
    <lineage>
        <taxon>Bacteria</taxon>
        <taxon>Bacillati</taxon>
        <taxon>Actinomycetota</taxon>
        <taxon>Actinomycetes</taxon>
        <taxon>Mycobacteriales</taxon>
        <taxon>Corynebacteriaceae</taxon>
        <taxon>Corynebacterium</taxon>
    </lineage>
</organism>
<evidence type="ECO:0000256" key="1">
    <source>
        <dbReference type="SAM" id="SignalP"/>
    </source>
</evidence>
<name>A0ABT1FZJ5_9CORY</name>
<dbReference type="Proteomes" id="UP001204000">
    <property type="component" value="Unassembled WGS sequence"/>
</dbReference>
<dbReference type="EMBL" id="JAMFTQ010000002">
    <property type="protein sequence ID" value="MCP1387181.1"/>
    <property type="molecule type" value="Genomic_DNA"/>
</dbReference>
<comment type="caution">
    <text evidence="3">The sequence shown here is derived from an EMBL/GenBank/DDBJ whole genome shotgun (WGS) entry which is preliminary data.</text>
</comment>
<evidence type="ECO:0000313" key="4">
    <source>
        <dbReference type="Proteomes" id="UP001204000"/>
    </source>
</evidence>
<dbReference type="InterPro" id="IPR000914">
    <property type="entry name" value="SBP_5_dom"/>
</dbReference>
<evidence type="ECO:0000259" key="2">
    <source>
        <dbReference type="Pfam" id="PF00496"/>
    </source>
</evidence>
<dbReference type="RefSeq" id="WP_253576220.1">
    <property type="nucleotide sequence ID" value="NZ_JAMFTQ010000002.1"/>
</dbReference>
<dbReference type="SUPFAM" id="SSF53850">
    <property type="entry name" value="Periplasmic binding protein-like II"/>
    <property type="match status" value="1"/>
</dbReference>
<evidence type="ECO:0000313" key="3">
    <source>
        <dbReference type="EMBL" id="MCP1387181.1"/>
    </source>
</evidence>
<reference evidence="3" key="1">
    <citation type="submission" date="2022-05" db="EMBL/GenBank/DDBJ databases">
        <title>Corynebacterium sp. TA-R-1 sp. nov., isolated from human feces.</title>
        <authorList>
            <person name="Shamsuzzaman M."/>
            <person name="Dahal R.H."/>
        </authorList>
    </citation>
    <scope>NUCLEOTIDE SEQUENCE</scope>
    <source>
        <strain evidence="3">TA-R-1</strain>
    </source>
</reference>
<gene>
    <name evidence="3" type="ORF">M5J20_03100</name>
</gene>